<dbReference type="GO" id="GO:0005634">
    <property type="term" value="C:nucleus"/>
    <property type="evidence" value="ECO:0000318"/>
    <property type="project" value="GO_Central"/>
</dbReference>
<dbReference type="RefSeq" id="XP_024368463.1">
    <property type="nucleotide sequence ID" value="XM_024512695.2"/>
</dbReference>
<dbReference type="GO" id="GO:0003700">
    <property type="term" value="F:DNA-binding transcription factor activity"/>
    <property type="evidence" value="ECO:0007669"/>
    <property type="project" value="InterPro"/>
</dbReference>
<dbReference type="InterPro" id="IPR046347">
    <property type="entry name" value="bZIP_sf"/>
</dbReference>
<dbReference type="GO" id="GO:0045893">
    <property type="term" value="P:positive regulation of DNA-templated transcription"/>
    <property type="evidence" value="ECO:0000318"/>
    <property type="project" value="GO_Central"/>
</dbReference>
<feature type="compositionally biased region" description="Basic and acidic residues" evidence="5">
    <location>
        <begin position="275"/>
        <end position="296"/>
    </location>
</feature>
<dbReference type="OrthoDB" id="1435597at2759"/>
<dbReference type="FunFam" id="1.20.5.170:FF:000086">
    <property type="entry name" value="Transcription factor VIP1"/>
    <property type="match status" value="1"/>
</dbReference>
<dbReference type="CDD" id="cd14703">
    <property type="entry name" value="bZIP_plant_RF2"/>
    <property type="match status" value="1"/>
</dbReference>
<keyword evidence="1" id="KW-0805">Transcription regulation</keyword>
<dbReference type="Gramene" id="Pp3c2_26970V3.2">
    <property type="protein sequence ID" value="Pp3c2_26970V3.2"/>
    <property type="gene ID" value="Pp3c2_26970"/>
</dbReference>
<feature type="region of interest" description="Disordered" evidence="5">
    <location>
        <begin position="167"/>
        <end position="231"/>
    </location>
</feature>
<dbReference type="Gramene" id="Pp3c2_26970V3.1">
    <property type="protein sequence ID" value="Pp3c2_26970V3.1"/>
    <property type="gene ID" value="Pp3c2_26970"/>
</dbReference>
<dbReference type="EnsemblPlants" id="Pp3c2_26970V3.2">
    <property type="protein sequence ID" value="Pp3c2_26970V3.2"/>
    <property type="gene ID" value="Pp3c2_26970"/>
</dbReference>
<feature type="compositionally biased region" description="Polar residues" evidence="5">
    <location>
        <begin position="213"/>
        <end position="223"/>
    </location>
</feature>
<dbReference type="PaxDb" id="3218-PP1S22_364V6.3"/>
<evidence type="ECO:0000313" key="9">
    <source>
        <dbReference type="Proteomes" id="UP000006727"/>
    </source>
</evidence>
<dbReference type="RefSeq" id="XP_073385459.1">
    <property type="nucleotide sequence ID" value="XM_073529358.1"/>
</dbReference>
<accession>A0A2K1L357</accession>
<organism evidence="7">
    <name type="scientific">Physcomitrium patens</name>
    <name type="common">Spreading-leaved earth moss</name>
    <name type="synonym">Physcomitrella patens</name>
    <dbReference type="NCBI Taxonomy" id="3218"/>
    <lineage>
        <taxon>Eukaryota</taxon>
        <taxon>Viridiplantae</taxon>
        <taxon>Streptophyta</taxon>
        <taxon>Embryophyta</taxon>
        <taxon>Bryophyta</taxon>
        <taxon>Bryophytina</taxon>
        <taxon>Bryopsida</taxon>
        <taxon>Funariidae</taxon>
        <taxon>Funariales</taxon>
        <taxon>Funariaceae</taxon>
        <taxon>Physcomitrium</taxon>
    </lineage>
</organism>
<dbReference type="Gramene" id="Pp3c2_26970V3.3">
    <property type="protein sequence ID" value="Pp3c2_26970V3.3"/>
    <property type="gene ID" value="Pp3c2_26970"/>
</dbReference>
<dbReference type="PROSITE" id="PS50217">
    <property type="entry name" value="BZIP"/>
    <property type="match status" value="1"/>
</dbReference>
<dbReference type="AlphaFoldDB" id="A0A2K1L357"/>
<keyword evidence="9" id="KW-1185">Reference proteome</keyword>
<dbReference type="EnsemblPlants" id="Pp3c2_26970V3.4">
    <property type="protein sequence ID" value="Pp3c2_26970V3.4"/>
    <property type="gene ID" value="Pp3c2_26970"/>
</dbReference>
<keyword evidence="4" id="KW-0175">Coiled coil</keyword>
<feature type="domain" description="BZIP" evidence="6">
    <location>
        <begin position="321"/>
        <end position="384"/>
    </location>
</feature>
<dbReference type="GeneID" id="112278846"/>
<dbReference type="Gramene" id="Pp3c2_26970V3.4">
    <property type="protein sequence ID" value="Pp3c2_26970V3.4"/>
    <property type="gene ID" value="Pp3c2_26970"/>
</dbReference>
<reference evidence="8" key="3">
    <citation type="submission" date="2020-12" db="UniProtKB">
        <authorList>
            <consortium name="EnsemblPlants"/>
        </authorList>
    </citation>
    <scope>IDENTIFICATION</scope>
</reference>
<feature type="region of interest" description="Disordered" evidence="5">
    <location>
        <begin position="259"/>
        <end position="323"/>
    </location>
</feature>
<evidence type="ECO:0000256" key="2">
    <source>
        <dbReference type="ARBA" id="ARBA00023163"/>
    </source>
</evidence>
<dbReference type="SMART" id="SM00338">
    <property type="entry name" value="BRLZ"/>
    <property type="match status" value="1"/>
</dbReference>
<dbReference type="EnsemblPlants" id="Pp3c2_26970V3.1">
    <property type="protein sequence ID" value="Pp3c2_26970V3.1"/>
    <property type="gene ID" value="Pp3c2_26970"/>
</dbReference>
<keyword evidence="2" id="KW-0804">Transcription</keyword>
<dbReference type="GO" id="GO:0003677">
    <property type="term" value="F:DNA binding"/>
    <property type="evidence" value="ECO:0000318"/>
    <property type="project" value="GO_Central"/>
</dbReference>
<evidence type="ECO:0000313" key="8">
    <source>
        <dbReference type="EnsemblPlants" id="Pp3c2_26970V3.1"/>
    </source>
</evidence>
<dbReference type="EnsemblPlants" id="Pp3c2_26970V3.3">
    <property type="protein sequence ID" value="Pp3c2_26970V3.3"/>
    <property type="gene ID" value="Pp3c2_26970"/>
</dbReference>
<evidence type="ECO:0000256" key="3">
    <source>
        <dbReference type="ARBA" id="ARBA00023242"/>
    </source>
</evidence>
<dbReference type="Gene3D" id="1.20.5.170">
    <property type="match status" value="1"/>
</dbReference>
<dbReference type="RefSeq" id="XP_024368462.1">
    <property type="nucleotide sequence ID" value="XM_024512694.2"/>
</dbReference>
<dbReference type="InterPro" id="IPR044759">
    <property type="entry name" value="bZIP_RF2"/>
</dbReference>
<protein>
    <recommendedName>
        <fullName evidence="6">BZIP domain-containing protein</fullName>
    </recommendedName>
</protein>
<proteinExistence type="predicted"/>
<reference evidence="7 9" key="2">
    <citation type="journal article" date="2018" name="Plant J.">
        <title>The Physcomitrella patens chromosome-scale assembly reveals moss genome structure and evolution.</title>
        <authorList>
            <person name="Lang D."/>
            <person name="Ullrich K.K."/>
            <person name="Murat F."/>
            <person name="Fuchs J."/>
            <person name="Jenkins J."/>
            <person name="Haas F.B."/>
            <person name="Piednoel M."/>
            <person name="Gundlach H."/>
            <person name="Van Bel M."/>
            <person name="Meyberg R."/>
            <person name="Vives C."/>
            <person name="Morata J."/>
            <person name="Symeonidi A."/>
            <person name="Hiss M."/>
            <person name="Muchero W."/>
            <person name="Kamisugi Y."/>
            <person name="Saleh O."/>
            <person name="Blanc G."/>
            <person name="Decker E.L."/>
            <person name="van Gessel N."/>
            <person name="Grimwood J."/>
            <person name="Hayes R.D."/>
            <person name="Graham S.W."/>
            <person name="Gunter L.E."/>
            <person name="McDaniel S.F."/>
            <person name="Hoernstein S.N.W."/>
            <person name="Larsson A."/>
            <person name="Li F.W."/>
            <person name="Perroud P.F."/>
            <person name="Phillips J."/>
            <person name="Ranjan P."/>
            <person name="Rokshar D.S."/>
            <person name="Rothfels C.J."/>
            <person name="Schneider L."/>
            <person name="Shu S."/>
            <person name="Stevenson D.W."/>
            <person name="Thummler F."/>
            <person name="Tillich M."/>
            <person name="Villarreal Aguilar J.C."/>
            <person name="Widiez T."/>
            <person name="Wong G.K."/>
            <person name="Wymore A."/>
            <person name="Zhang Y."/>
            <person name="Zimmer A.D."/>
            <person name="Quatrano R.S."/>
            <person name="Mayer K.F.X."/>
            <person name="Goodstein D."/>
            <person name="Casacuberta J.M."/>
            <person name="Vandepoele K."/>
            <person name="Reski R."/>
            <person name="Cuming A.C."/>
            <person name="Tuskan G.A."/>
            <person name="Maumus F."/>
            <person name="Salse J."/>
            <person name="Schmutz J."/>
            <person name="Rensing S.A."/>
        </authorList>
    </citation>
    <scope>NUCLEOTIDE SEQUENCE [LARGE SCALE GENOMIC DNA]</scope>
    <source>
        <strain evidence="8 9">cv. Gransden 2004</strain>
    </source>
</reference>
<feature type="compositionally biased region" description="Basic and acidic residues" evidence="5">
    <location>
        <begin position="310"/>
        <end position="323"/>
    </location>
</feature>
<dbReference type="EMBL" id="ABEU02000002">
    <property type="protein sequence ID" value="PNR60451.1"/>
    <property type="molecule type" value="Genomic_DNA"/>
</dbReference>
<dbReference type="PANTHER" id="PTHR46391:SF35">
    <property type="entry name" value="BASIC LEUCINE ZIPPER 34-LIKE ISOFORM X1"/>
    <property type="match status" value="1"/>
</dbReference>
<gene>
    <name evidence="8" type="primary">LOC112278846</name>
    <name evidence="7" type="ORF">PHYPA_003244</name>
</gene>
<evidence type="ECO:0000256" key="1">
    <source>
        <dbReference type="ARBA" id="ARBA00023015"/>
    </source>
</evidence>
<feature type="region of interest" description="Disordered" evidence="5">
    <location>
        <begin position="48"/>
        <end position="76"/>
    </location>
</feature>
<dbReference type="KEGG" id="ppp:112278846"/>
<dbReference type="FunCoup" id="A0A2K1L357">
    <property type="interactions" value="232"/>
</dbReference>
<evidence type="ECO:0000259" key="6">
    <source>
        <dbReference type="PROSITE" id="PS50217"/>
    </source>
</evidence>
<reference evidence="7 9" key="1">
    <citation type="journal article" date="2008" name="Science">
        <title>The Physcomitrella genome reveals evolutionary insights into the conquest of land by plants.</title>
        <authorList>
            <person name="Rensing S."/>
            <person name="Lang D."/>
            <person name="Zimmer A."/>
            <person name="Terry A."/>
            <person name="Salamov A."/>
            <person name="Shapiro H."/>
            <person name="Nishiyama T."/>
            <person name="Perroud P.-F."/>
            <person name="Lindquist E."/>
            <person name="Kamisugi Y."/>
            <person name="Tanahashi T."/>
            <person name="Sakakibara K."/>
            <person name="Fujita T."/>
            <person name="Oishi K."/>
            <person name="Shin-I T."/>
            <person name="Kuroki Y."/>
            <person name="Toyoda A."/>
            <person name="Suzuki Y."/>
            <person name="Hashimoto A."/>
            <person name="Yamaguchi K."/>
            <person name="Sugano A."/>
            <person name="Kohara Y."/>
            <person name="Fujiyama A."/>
            <person name="Anterola A."/>
            <person name="Aoki S."/>
            <person name="Ashton N."/>
            <person name="Barbazuk W.B."/>
            <person name="Barker E."/>
            <person name="Bennetzen J."/>
            <person name="Bezanilla M."/>
            <person name="Blankenship R."/>
            <person name="Cho S.H."/>
            <person name="Dutcher S."/>
            <person name="Estelle M."/>
            <person name="Fawcett J.A."/>
            <person name="Gundlach H."/>
            <person name="Hanada K."/>
            <person name="Heyl A."/>
            <person name="Hicks K.A."/>
            <person name="Hugh J."/>
            <person name="Lohr M."/>
            <person name="Mayer K."/>
            <person name="Melkozernov A."/>
            <person name="Murata T."/>
            <person name="Nelson D."/>
            <person name="Pils B."/>
            <person name="Prigge M."/>
            <person name="Reiss B."/>
            <person name="Renner T."/>
            <person name="Rombauts S."/>
            <person name="Rushton P."/>
            <person name="Sanderfoot A."/>
            <person name="Schween G."/>
            <person name="Shiu S.-H."/>
            <person name="Stueber K."/>
            <person name="Theodoulou F.L."/>
            <person name="Tu H."/>
            <person name="Van de Peer Y."/>
            <person name="Verrier P.J."/>
            <person name="Waters E."/>
            <person name="Wood A."/>
            <person name="Yang L."/>
            <person name="Cove D."/>
            <person name="Cuming A."/>
            <person name="Hasebe M."/>
            <person name="Lucas S."/>
            <person name="Mishler D.B."/>
            <person name="Reski R."/>
            <person name="Grigoriev I."/>
            <person name="Quatrano R.S."/>
            <person name="Boore J.L."/>
        </authorList>
    </citation>
    <scope>NUCLEOTIDE SEQUENCE [LARGE SCALE GENOMIC DNA]</scope>
    <source>
        <strain evidence="8 9">cv. Gransden 2004</strain>
    </source>
</reference>
<evidence type="ECO:0000313" key="7">
    <source>
        <dbReference type="EMBL" id="PNR60451.1"/>
    </source>
</evidence>
<dbReference type="SUPFAM" id="SSF57959">
    <property type="entry name" value="Leucine zipper domain"/>
    <property type="match status" value="1"/>
</dbReference>
<dbReference type="PANTHER" id="PTHR46391">
    <property type="entry name" value="BASIC LEUCINE ZIPPER 34"/>
    <property type="match status" value="1"/>
</dbReference>
<dbReference type="Proteomes" id="UP000006727">
    <property type="component" value="Chromosome 2"/>
</dbReference>
<name>A0A2K1L357_PHYPA</name>
<feature type="compositionally biased region" description="Basic and acidic residues" evidence="5">
    <location>
        <begin position="170"/>
        <end position="206"/>
    </location>
</feature>
<dbReference type="InterPro" id="IPR052483">
    <property type="entry name" value="bZIP_transcription_regulators"/>
</dbReference>
<keyword evidence="3" id="KW-0539">Nucleus</keyword>
<dbReference type="InterPro" id="IPR004827">
    <property type="entry name" value="bZIP"/>
</dbReference>
<feature type="compositionally biased region" description="Polar residues" evidence="5">
    <location>
        <begin position="259"/>
        <end position="272"/>
    </location>
</feature>
<feature type="coiled-coil region" evidence="4">
    <location>
        <begin position="374"/>
        <end position="422"/>
    </location>
</feature>
<dbReference type="RefSeq" id="XP_024368464.1">
    <property type="nucleotide sequence ID" value="XM_024512696.2"/>
</dbReference>
<evidence type="ECO:0000256" key="4">
    <source>
        <dbReference type="SAM" id="Coils"/>
    </source>
</evidence>
<sequence>MDSVSTGAYDVQSVNWAYPMKNPTHLPPKSPHGYSMFSSSSVFENSGVFSLPQSQPSRGGEHRRSPSAGYIPQGQPTWNLDRFGSPDGVVVLKKCSHRRSSSDSVAFVDNSYHYMNNLENVTEEDEFVLQEPSLPVYRTNNRKGLKANIDSGDHIFPYKLPASPWSYPEKSGRGDHNLISYRPDKEHVSRIRDDEPFQRHQPRHENLVGCNHVGSNLAKSGSPENGRGLGKASKHVTLAIPSPSGDSPLGSRRRAHNWSTTATFENPSTASESNSHSDDSNDDTRTKSYERLRSDLEVGSEEGGDASVQFHDDHTSSEKVDPKQAKRILVNRQSAQRSRVRKLQYISELEMKVIVLESEVASLSPKVGYYDHERALLNAENVQLKQKLAALTQTQLLKEARSESLKTEVHRLRQLYNQQQQQQPQHLRQQRPACPESLELPLQFFSKLDLGPSIFKPTSLNANTSGAKPSKGGSSLYSSQVILSPCGKTIRRPSSYTIPPSCMTPGGKAFDGGMMGSPGASFMVHNS</sequence>
<dbReference type="Pfam" id="PF00170">
    <property type="entry name" value="bZIP_1"/>
    <property type="match status" value="1"/>
</dbReference>
<evidence type="ECO:0000256" key="5">
    <source>
        <dbReference type="SAM" id="MobiDB-lite"/>
    </source>
</evidence>